<gene>
    <name evidence="2" type="ORF">CHRIB12_LOCUS372</name>
</gene>
<protein>
    <submittedName>
        <fullName evidence="2">Uncharacterized protein</fullName>
    </submittedName>
</protein>
<name>A0A915YMV9_9GLOM</name>
<evidence type="ECO:0000256" key="1">
    <source>
        <dbReference type="SAM" id="Phobius"/>
    </source>
</evidence>
<organism evidence="2 3">
    <name type="scientific">Rhizophagus irregularis</name>
    <dbReference type="NCBI Taxonomy" id="588596"/>
    <lineage>
        <taxon>Eukaryota</taxon>
        <taxon>Fungi</taxon>
        <taxon>Fungi incertae sedis</taxon>
        <taxon>Mucoromycota</taxon>
        <taxon>Glomeromycotina</taxon>
        <taxon>Glomeromycetes</taxon>
        <taxon>Glomerales</taxon>
        <taxon>Glomeraceae</taxon>
        <taxon>Rhizophagus</taxon>
    </lineage>
</organism>
<evidence type="ECO:0000313" key="3">
    <source>
        <dbReference type="Proteomes" id="UP000684084"/>
    </source>
</evidence>
<feature type="transmembrane region" description="Helical" evidence="1">
    <location>
        <begin position="6"/>
        <end position="23"/>
    </location>
</feature>
<reference evidence="2" key="1">
    <citation type="submission" date="2020-05" db="EMBL/GenBank/DDBJ databases">
        <authorList>
            <person name="Rincon C."/>
            <person name="Sanders R I."/>
            <person name="Robbins C."/>
            <person name="Chaturvedi A."/>
        </authorList>
    </citation>
    <scope>NUCLEOTIDE SEQUENCE</scope>
    <source>
        <strain evidence="2">CHB12</strain>
    </source>
</reference>
<dbReference type="EMBL" id="CAGKOT010000001">
    <property type="protein sequence ID" value="CAB5294824.1"/>
    <property type="molecule type" value="Genomic_DNA"/>
</dbReference>
<proteinExistence type="predicted"/>
<dbReference type="Proteomes" id="UP000684084">
    <property type="component" value="Unassembled WGS sequence"/>
</dbReference>
<accession>A0A915YMV9</accession>
<sequence>MYLDLDLVLVIAGFLIAYPEFWLSNNTIVSNIMYIKNHHKQASRGLFICDKKLREIESANHNNNSNNAKLN</sequence>
<evidence type="ECO:0000313" key="2">
    <source>
        <dbReference type="EMBL" id="CAB5294824.1"/>
    </source>
</evidence>
<dbReference type="OrthoDB" id="10295931at2759"/>
<comment type="caution">
    <text evidence="2">The sequence shown here is derived from an EMBL/GenBank/DDBJ whole genome shotgun (WGS) entry which is preliminary data.</text>
</comment>
<keyword evidence="1" id="KW-0472">Membrane</keyword>
<keyword evidence="1" id="KW-1133">Transmembrane helix</keyword>
<dbReference type="AlphaFoldDB" id="A0A915YMV9"/>
<keyword evidence="1" id="KW-0812">Transmembrane</keyword>